<dbReference type="PROSITE" id="PS00108">
    <property type="entry name" value="PROTEIN_KINASE_ST"/>
    <property type="match status" value="1"/>
</dbReference>
<dbReference type="Gene3D" id="3.40.50.620">
    <property type="entry name" value="HUPs"/>
    <property type="match status" value="1"/>
</dbReference>
<dbReference type="InterPro" id="IPR014729">
    <property type="entry name" value="Rossmann-like_a/b/a_fold"/>
</dbReference>
<comment type="caution">
    <text evidence="2">The sequence shown here is derived from an EMBL/GenBank/DDBJ whole genome shotgun (WGS) entry which is preliminary data.</text>
</comment>
<dbReference type="SUPFAM" id="SSF52402">
    <property type="entry name" value="Adenine nucleotide alpha hydrolases-like"/>
    <property type="match status" value="1"/>
</dbReference>
<dbReference type="EMBL" id="WOCE01000008">
    <property type="protein sequence ID" value="KAE9608676.1"/>
    <property type="molecule type" value="Genomic_DNA"/>
</dbReference>
<dbReference type="PROSITE" id="PS50011">
    <property type="entry name" value="PROTEIN_KINASE_DOM"/>
    <property type="match status" value="1"/>
</dbReference>
<sequence>MKLIGDDSNGGRKKVLVGVKLDKRSMELLTWALVKVAVPGDLVIALHILETVPEGTASLLSVVKSFDSVLSGYEGFCNLQQVDLRFKLCRGDSPRKVLVQEAKSFGVSTVIVGTSKKHHAIRSSSSIAKYCGKKLPKCVSVFAVDNSKTVFRREASRTCSHQENFHEGQKSSPKLFIACTKNYESCERGLSDDNLVKENSLALVPFQGDDNGDPDPPSYSMVVSNSNQLKSGWSLIRRMLHPRKHSHSPKSLRKSAFDYQAALRQPSWNFSAVVHPDHKQTNDDKNDDSTLDGESGAIVPFGSNATFPLPSICGEVTSLPEQLLGLQEKYSSLCTMYSLQELVSATANFSPDNLVGKGGSSYVYRGFLPDGKELAVKILKPSEDVVKEFVQEIEIITTLHHKNIISLSGFCFESNHLLLVYKFLSRGSLEENLHGNKDCYVLGWQERYRVAVGVAEALDYLHNRYAEAVIHRDVKSSNILLSADFEPQLSDFGLASWSSSSSHITCTDVAGTFGYLAPEYFMHGKVTDKIDVYAFGVVLLELLSNRKPINNDCPKGQESLVMWATPILKDGKLSQLLDPSLGSDYDHCQIKRMVLAATLCIRRAPKSRPQISFILKLLQGDEEVTAWAEQEVRAPLELDGADGEPVPTNNIQSHLNLALLDLEYDTVSISSTEQNVSLEDYLHGRWSRSSSFD</sequence>
<dbReference type="FunFam" id="3.40.50.620:FF:000177">
    <property type="entry name" value="probable receptor-like serine/threonine-protein kinase At5g57670"/>
    <property type="match status" value="1"/>
</dbReference>
<dbReference type="FunFam" id="1.10.510.10:FF:000284">
    <property type="entry name" value="Putative receptor-like serine/threonine-protein kinase"/>
    <property type="match status" value="1"/>
</dbReference>
<evidence type="ECO:0000256" key="1">
    <source>
        <dbReference type="SAM" id="MobiDB-lite"/>
    </source>
</evidence>
<dbReference type="InterPro" id="IPR017441">
    <property type="entry name" value="Protein_kinase_ATP_BS"/>
</dbReference>
<feature type="region of interest" description="Disordered" evidence="1">
    <location>
        <begin position="272"/>
        <end position="295"/>
    </location>
</feature>
<gene>
    <name evidence="2" type="ORF">Lalb_Chr08g0238201</name>
</gene>
<protein>
    <submittedName>
        <fullName evidence="2">Uncharacterized protein</fullName>
    </submittedName>
</protein>
<dbReference type="Pfam" id="PF00582">
    <property type="entry name" value="Usp"/>
    <property type="match status" value="1"/>
</dbReference>
<dbReference type="GO" id="GO:0004672">
    <property type="term" value="F:protein kinase activity"/>
    <property type="evidence" value="ECO:0007669"/>
    <property type="project" value="InterPro"/>
</dbReference>
<dbReference type="InterPro" id="IPR006016">
    <property type="entry name" value="UspA"/>
</dbReference>
<proteinExistence type="predicted"/>
<dbReference type="SMART" id="SM00220">
    <property type="entry name" value="S_TKc"/>
    <property type="match status" value="1"/>
</dbReference>
<evidence type="ECO:0000313" key="2">
    <source>
        <dbReference type="EMBL" id="KAE9608676.1"/>
    </source>
</evidence>
<feature type="compositionally biased region" description="Basic and acidic residues" evidence="1">
    <location>
        <begin position="275"/>
        <end position="288"/>
    </location>
</feature>
<dbReference type="SUPFAM" id="SSF56112">
    <property type="entry name" value="Protein kinase-like (PK-like)"/>
    <property type="match status" value="1"/>
</dbReference>
<dbReference type="PANTHER" id="PTHR47987">
    <property type="entry name" value="OS08G0249100 PROTEIN"/>
    <property type="match status" value="1"/>
</dbReference>
<keyword evidence="3" id="KW-1185">Reference proteome</keyword>
<dbReference type="InterPro" id="IPR011009">
    <property type="entry name" value="Kinase-like_dom_sf"/>
</dbReference>
<dbReference type="GO" id="GO:0005524">
    <property type="term" value="F:ATP binding"/>
    <property type="evidence" value="ECO:0007669"/>
    <property type="project" value="UniProtKB-UniRule"/>
</dbReference>
<dbReference type="Proteomes" id="UP000447434">
    <property type="component" value="Chromosome 8"/>
</dbReference>
<dbReference type="CDD" id="cd00293">
    <property type="entry name" value="USP-like"/>
    <property type="match status" value="1"/>
</dbReference>
<dbReference type="OrthoDB" id="654677at2759"/>
<dbReference type="PROSITE" id="PS00107">
    <property type="entry name" value="PROTEIN_KINASE_ATP"/>
    <property type="match status" value="1"/>
</dbReference>
<dbReference type="Pfam" id="PF00069">
    <property type="entry name" value="Pkinase"/>
    <property type="match status" value="1"/>
</dbReference>
<dbReference type="FunFam" id="3.30.200.20:FF:000268">
    <property type="entry name" value="probable receptor-like serine/threonine-protein kinase At5g57670"/>
    <property type="match status" value="1"/>
</dbReference>
<dbReference type="AlphaFoldDB" id="A0A6A5MHU5"/>
<dbReference type="InterPro" id="IPR000719">
    <property type="entry name" value="Prot_kinase_dom"/>
</dbReference>
<evidence type="ECO:0000313" key="3">
    <source>
        <dbReference type="Proteomes" id="UP000447434"/>
    </source>
</evidence>
<reference evidence="3" key="1">
    <citation type="journal article" date="2020" name="Nat. Commun.">
        <title>Genome sequence of the cluster root forming white lupin.</title>
        <authorList>
            <person name="Hufnagel B."/>
            <person name="Marques A."/>
            <person name="Soriano A."/>
            <person name="Marques L."/>
            <person name="Divol F."/>
            <person name="Doumas P."/>
            <person name="Sallet E."/>
            <person name="Mancinotti D."/>
            <person name="Carrere S."/>
            <person name="Marande W."/>
            <person name="Arribat S."/>
            <person name="Keller J."/>
            <person name="Huneau C."/>
            <person name="Blein T."/>
            <person name="Aime D."/>
            <person name="Laguerre M."/>
            <person name="Taylor J."/>
            <person name="Schubert V."/>
            <person name="Nelson M."/>
            <person name="Geu-Flores F."/>
            <person name="Crespi M."/>
            <person name="Gallardo-Guerrero K."/>
            <person name="Delaux P.-M."/>
            <person name="Salse J."/>
            <person name="Berges H."/>
            <person name="Guyot R."/>
            <person name="Gouzy J."/>
            <person name="Peret B."/>
        </authorList>
    </citation>
    <scope>NUCLEOTIDE SEQUENCE [LARGE SCALE GENOMIC DNA]</scope>
    <source>
        <strain evidence="3">cv. Amiga</strain>
    </source>
</reference>
<dbReference type="InterPro" id="IPR008271">
    <property type="entry name" value="Ser/Thr_kinase_AS"/>
</dbReference>
<dbReference type="InterPro" id="IPR046958">
    <property type="entry name" value="RBK1/2/STUNTED"/>
</dbReference>
<accession>A0A6A5MHU5</accession>
<dbReference type="Gene3D" id="1.10.510.10">
    <property type="entry name" value="Transferase(Phosphotransferase) domain 1"/>
    <property type="match status" value="1"/>
</dbReference>
<dbReference type="Gene3D" id="3.30.200.20">
    <property type="entry name" value="Phosphorylase Kinase, domain 1"/>
    <property type="match status" value="1"/>
</dbReference>
<organism evidence="2 3">
    <name type="scientific">Lupinus albus</name>
    <name type="common">White lupine</name>
    <name type="synonym">Lupinus termis</name>
    <dbReference type="NCBI Taxonomy" id="3870"/>
    <lineage>
        <taxon>Eukaryota</taxon>
        <taxon>Viridiplantae</taxon>
        <taxon>Streptophyta</taxon>
        <taxon>Embryophyta</taxon>
        <taxon>Tracheophyta</taxon>
        <taxon>Spermatophyta</taxon>
        <taxon>Magnoliopsida</taxon>
        <taxon>eudicotyledons</taxon>
        <taxon>Gunneridae</taxon>
        <taxon>Pentapetalae</taxon>
        <taxon>rosids</taxon>
        <taxon>fabids</taxon>
        <taxon>Fabales</taxon>
        <taxon>Fabaceae</taxon>
        <taxon>Papilionoideae</taxon>
        <taxon>50 kb inversion clade</taxon>
        <taxon>genistoids sensu lato</taxon>
        <taxon>core genistoids</taxon>
        <taxon>Genisteae</taxon>
        <taxon>Lupinus</taxon>
    </lineage>
</organism>
<name>A0A6A5MHU5_LUPAL</name>
<dbReference type="PANTHER" id="PTHR47987:SF5">
    <property type="entry name" value="PROTEIN KINASE DOMAIN-CONTAINING PROTEIN"/>
    <property type="match status" value="1"/>
</dbReference>